<dbReference type="GO" id="GO:0016853">
    <property type="term" value="F:isomerase activity"/>
    <property type="evidence" value="ECO:0007669"/>
    <property type="project" value="UniProtKB-KW"/>
</dbReference>
<dbReference type="AlphaFoldDB" id="A0A3M4K3U8"/>
<keyword evidence="2" id="KW-0413">Isomerase</keyword>
<dbReference type="SUPFAM" id="SSF56712">
    <property type="entry name" value="Prokaryotic type I DNA topoisomerase"/>
    <property type="match status" value="1"/>
</dbReference>
<accession>A0A3M4K3U8</accession>
<feature type="compositionally biased region" description="Low complexity" evidence="1">
    <location>
        <begin position="58"/>
        <end position="68"/>
    </location>
</feature>
<reference evidence="2 3" key="1">
    <citation type="submission" date="2018-08" db="EMBL/GenBank/DDBJ databases">
        <title>Recombination of ecologically and evolutionarily significant loci maintains genetic cohesion in the Pseudomonas syringae species complex.</title>
        <authorList>
            <person name="Dillon M."/>
            <person name="Thakur S."/>
            <person name="Almeida R.N.D."/>
            <person name="Weir B.S."/>
            <person name="Guttman D.S."/>
        </authorList>
    </citation>
    <scope>NUCLEOTIDE SEQUENCE [LARGE SCALE GENOMIC DNA]</scope>
    <source>
        <strain evidence="2 3">ICMP 19074</strain>
    </source>
</reference>
<dbReference type="Proteomes" id="UP000273140">
    <property type="component" value="Unassembled WGS sequence"/>
</dbReference>
<feature type="region of interest" description="Disordered" evidence="1">
    <location>
        <begin position="58"/>
        <end position="108"/>
    </location>
</feature>
<name>A0A3M4K3U8_PSESF</name>
<dbReference type="Gene3D" id="1.10.460.10">
    <property type="entry name" value="Topoisomerase I, domain 2"/>
    <property type="match status" value="1"/>
</dbReference>
<evidence type="ECO:0000313" key="3">
    <source>
        <dbReference type="Proteomes" id="UP000273140"/>
    </source>
</evidence>
<sequence length="108" mass="11255">MDAVPRAIADPGTTAIWEQALDMVQSGEMSLEEFVAKQAAWMSKQVSRCVGMRMTISGPASPAGAAPPWKKKRKTAKRGTATSAKAASATAGTAAKKPRRAAKPTVKG</sequence>
<proteinExistence type="predicted"/>
<feature type="compositionally biased region" description="Low complexity" evidence="1">
    <location>
        <begin position="78"/>
        <end position="95"/>
    </location>
</feature>
<comment type="caution">
    <text evidence="2">The sequence shown here is derived from an EMBL/GenBank/DDBJ whole genome shotgun (WGS) entry which is preliminary data.</text>
</comment>
<dbReference type="InterPro" id="IPR013824">
    <property type="entry name" value="Topo_IA_cen_sub1"/>
</dbReference>
<dbReference type="InterPro" id="IPR023405">
    <property type="entry name" value="Topo_IA_core_domain"/>
</dbReference>
<gene>
    <name evidence="2" type="ORF">ALQ07_01874</name>
</gene>
<evidence type="ECO:0000256" key="1">
    <source>
        <dbReference type="SAM" id="MobiDB-lite"/>
    </source>
</evidence>
<protein>
    <submittedName>
        <fullName evidence="2">DNA topoisomerase</fullName>
    </submittedName>
</protein>
<evidence type="ECO:0000313" key="2">
    <source>
        <dbReference type="EMBL" id="RMQ23401.1"/>
    </source>
</evidence>
<organism evidence="2 3">
    <name type="scientific">Pseudomonas syringae pv. actinidiae</name>
    <dbReference type="NCBI Taxonomy" id="103796"/>
    <lineage>
        <taxon>Bacteria</taxon>
        <taxon>Pseudomonadati</taxon>
        <taxon>Pseudomonadota</taxon>
        <taxon>Gammaproteobacteria</taxon>
        <taxon>Pseudomonadales</taxon>
        <taxon>Pseudomonadaceae</taxon>
        <taxon>Pseudomonas</taxon>
        <taxon>Pseudomonas syringae</taxon>
    </lineage>
</organism>
<dbReference type="EMBL" id="RBRB01000434">
    <property type="protein sequence ID" value="RMQ23401.1"/>
    <property type="molecule type" value="Genomic_DNA"/>
</dbReference>